<evidence type="ECO:0000256" key="4">
    <source>
        <dbReference type="SAM" id="Phobius"/>
    </source>
</evidence>
<feature type="domain" description="Methyl-accepting transducer" evidence="5">
    <location>
        <begin position="481"/>
        <end position="710"/>
    </location>
</feature>
<comment type="similarity">
    <text evidence="2">Belongs to the methyl-accepting chemotaxis (MCP) protein family.</text>
</comment>
<reference evidence="7" key="1">
    <citation type="submission" date="2018-06" db="EMBL/GenBank/DDBJ databases">
        <authorList>
            <person name="Zhirakovskaya E."/>
        </authorList>
    </citation>
    <scope>NUCLEOTIDE SEQUENCE</scope>
</reference>
<dbReference type="GO" id="GO:0016020">
    <property type="term" value="C:membrane"/>
    <property type="evidence" value="ECO:0007669"/>
    <property type="project" value="InterPro"/>
</dbReference>
<keyword evidence="4" id="KW-0472">Membrane</keyword>
<dbReference type="PANTHER" id="PTHR32089:SF112">
    <property type="entry name" value="LYSOZYME-LIKE PROTEIN-RELATED"/>
    <property type="match status" value="1"/>
</dbReference>
<dbReference type="InterPro" id="IPR004089">
    <property type="entry name" value="MCPsignal_dom"/>
</dbReference>
<dbReference type="GO" id="GO:0007165">
    <property type="term" value="P:signal transduction"/>
    <property type="evidence" value="ECO:0007669"/>
    <property type="project" value="UniProtKB-KW"/>
</dbReference>
<protein>
    <submittedName>
        <fullName evidence="7">Methyl-accepting chemotaxis protein</fullName>
    </submittedName>
</protein>
<dbReference type="Gene3D" id="1.10.287.950">
    <property type="entry name" value="Methyl-accepting chemotaxis protein"/>
    <property type="match status" value="1"/>
</dbReference>
<dbReference type="Gene3D" id="6.10.340.10">
    <property type="match status" value="1"/>
</dbReference>
<evidence type="ECO:0000256" key="2">
    <source>
        <dbReference type="ARBA" id="ARBA00029447"/>
    </source>
</evidence>
<dbReference type="AlphaFoldDB" id="A0A3B0S3P5"/>
<keyword evidence="4" id="KW-0812">Transmembrane</keyword>
<feature type="transmembrane region" description="Helical" evidence="4">
    <location>
        <begin position="25"/>
        <end position="44"/>
    </location>
</feature>
<dbReference type="CDD" id="cd06225">
    <property type="entry name" value="HAMP"/>
    <property type="match status" value="1"/>
</dbReference>
<dbReference type="Pfam" id="PF00015">
    <property type="entry name" value="MCPsignal"/>
    <property type="match status" value="1"/>
</dbReference>
<keyword evidence="1" id="KW-0807">Transducer</keyword>
<keyword evidence="4" id="KW-1133">Transmembrane helix</keyword>
<dbReference type="SUPFAM" id="SSF58104">
    <property type="entry name" value="Methyl-accepting chemotaxis protein (MCP) signaling domain"/>
    <property type="match status" value="1"/>
</dbReference>
<evidence type="ECO:0000256" key="3">
    <source>
        <dbReference type="SAM" id="MobiDB-lite"/>
    </source>
</evidence>
<organism evidence="7">
    <name type="scientific">hydrothermal vent metagenome</name>
    <dbReference type="NCBI Taxonomy" id="652676"/>
    <lineage>
        <taxon>unclassified sequences</taxon>
        <taxon>metagenomes</taxon>
        <taxon>ecological metagenomes</taxon>
    </lineage>
</organism>
<proteinExistence type="inferred from homology"/>
<feature type="region of interest" description="Disordered" evidence="3">
    <location>
        <begin position="422"/>
        <end position="450"/>
    </location>
</feature>
<dbReference type="SMART" id="SM00304">
    <property type="entry name" value="HAMP"/>
    <property type="match status" value="1"/>
</dbReference>
<evidence type="ECO:0000313" key="7">
    <source>
        <dbReference type="EMBL" id="VAV98432.1"/>
    </source>
</evidence>
<evidence type="ECO:0000256" key="1">
    <source>
        <dbReference type="ARBA" id="ARBA00023224"/>
    </source>
</evidence>
<feature type="transmembrane region" description="Helical" evidence="4">
    <location>
        <begin position="337"/>
        <end position="358"/>
    </location>
</feature>
<feature type="domain" description="HAMP" evidence="6">
    <location>
        <begin position="359"/>
        <end position="412"/>
    </location>
</feature>
<evidence type="ECO:0000259" key="5">
    <source>
        <dbReference type="PROSITE" id="PS50111"/>
    </source>
</evidence>
<evidence type="ECO:0000259" key="6">
    <source>
        <dbReference type="PROSITE" id="PS50885"/>
    </source>
</evidence>
<dbReference type="PANTHER" id="PTHR32089">
    <property type="entry name" value="METHYL-ACCEPTING CHEMOTAXIS PROTEIN MCPB"/>
    <property type="match status" value="1"/>
</dbReference>
<sequence length="737" mass="79897">MASQNNSSSGQKFAILNRLNIKSRLLLGFGIICLILTAAVGLTISRLSYINGKVTLIDHLRVPTATASSALVKDIYSSLASLRGYMLTGKDSFKEHRAEVWAEIDDLKKNMDDLSRNWTNPENIKIWQNYKNILAEFRTAQATVESIANSPAQFPANVILVNEAMPKAEVMFTEITRLIDLEGRMPATAARKELLGIMADVRGTLGLGLANIRAYLLTGDNAFRDKFDTLWAKNERRFQDLEKASGLLGPRQSAAFDIFSKARTEFNPIPSRMFDIRDSRKWNMANYLLVSEAAPRAEKLLEILTGKDGKGGMVANQRKLLSDDVAYSLQRSESLMVLLWVLLAVGLTVSVGIALLVAGSITRPVGAMTAVMTKLAGGDTSVDVPHTDRTDEVGTMAIAVAEFRENALERIRLEKETKEAEQAQLKREEEAREAAAAREREEVERERTEIAEREARTGRINELIAGFEKKITDMMEVMASSSVEMSATSKQMVVTSSDTKERSSVVAAASDETAQNVNMVASAAEELTSSVQEISRQVTKASDISQEAVREAGESETAIAALATAAEKINNVIGIISDIAEQTNLLALNATIESARAGEAGKGFAVVATEVKALAGQTGNATEEIASQIKEMQNLTQVAVNSIKNIVDVNNKSNETTTSIQAAIEQQSAATNEIAQNIQRVASGTKDVSDNISRVAEGAEETGSAGEQVLSVADELGKISENLKQDVEEFLSDVRAA</sequence>
<dbReference type="PROSITE" id="PS50111">
    <property type="entry name" value="CHEMOTAXIS_TRANSDUC_2"/>
    <property type="match status" value="1"/>
</dbReference>
<dbReference type="PROSITE" id="PS50885">
    <property type="entry name" value="HAMP"/>
    <property type="match status" value="1"/>
</dbReference>
<dbReference type="EMBL" id="UOEJ01000102">
    <property type="protein sequence ID" value="VAV98432.1"/>
    <property type="molecule type" value="Genomic_DNA"/>
</dbReference>
<dbReference type="Pfam" id="PF00672">
    <property type="entry name" value="HAMP"/>
    <property type="match status" value="1"/>
</dbReference>
<name>A0A3B0S3P5_9ZZZZ</name>
<gene>
    <name evidence="7" type="ORF">MNBD_ALPHA01-1625</name>
</gene>
<dbReference type="SMART" id="SM00283">
    <property type="entry name" value="MA"/>
    <property type="match status" value="1"/>
</dbReference>
<dbReference type="InterPro" id="IPR003660">
    <property type="entry name" value="HAMP_dom"/>
</dbReference>
<accession>A0A3B0S3P5</accession>